<sequence>MGGAAADTDSLAYPISPEYVQSWTPVRALSELIANALDEDPNAQVSWAEGTLTIADGGPGIPEEGLILGVSTKSAEQIGQFGEGKKLACLVLARSPQIGGVRCETVGYGFVPTVERRKLLGGLIPSRSAQGSEVLVYRFHPNTRTTFTVECPQQLAQEAIGRFRALAEPGYQPPPAPGVCVRDGQPGRVWIGGVLVTRMPGFLASYDLSLNHKALQNRDRTLVEAAALRTAVRRILADSEDPQTIDLFARHLLGGGKLREQEQFFDAVRLPRPRAAWRAWGRTHLPEQTYFSVPGGEEAALDLKDTGHAELATTGLGRYEQMAVMNLLGVEAARARQRRHHARNRNRTNWVSQKALTDAERALLDECCQLVRSAIGPFALHHVKVYDHSDESPAPTASTGR</sequence>
<dbReference type="SUPFAM" id="SSF55874">
    <property type="entry name" value="ATPase domain of HSP90 chaperone/DNA topoisomerase II/histidine kinase"/>
    <property type="match status" value="1"/>
</dbReference>
<dbReference type="EMBL" id="QVFU01000046">
    <property type="protein sequence ID" value="RFS43738.1"/>
    <property type="molecule type" value="Genomic_DNA"/>
</dbReference>
<evidence type="ECO:0000313" key="2">
    <source>
        <dbReference type="Proteomes" id="UP000262621"/>
    </source>
</evidence>
<comment type="caution">
    <text evidence="1">The sequence shown here is derived from an EMBL/GenBank/DDBJ whole genome shotgun (WGS) entry which is preliminary data.</text>
</comment>
<protein>
    <submittedName>
        <fullName evidence="1">Uncharacterized protein</fullName>
    </submittedName>
</protein>
<evidence type="ECO:0000313" key="1">
    <source>
        <dbReference type="EMBL" id="RFS43738.1"/>
    </source>
</evidence>
<accession>A0A372FSQ5</accession>
<keyword evidence="2" id="KW-1185">Reference proteome</keyword>
<proteinExistence type="predicted"/>
<reference evidence="1 2" key="1">
    <citation type="submission" date="2018-08" db="EMBL/GenBank/DDBJ databases">
        <title>Verrucosispora craniellae sp. nov., isolated from a marine sponge in the South China Sea.</title>
        <authorList>
            <person name="Li L."/>
            <person name="Lin H.W."/>
        </authorList>
    </citation>
    <scope>NUCLEOTIDE SEQUENCE [LARGE SCALE GENOMIC DNA]</scope>
    <source>
        <strain evidence="1 2">LHW63014</strain>
    </source>
</reference>
<dbReference type="Proteomes" id="UP000262621">
    <property type="component" value="Unassembled WGS sequence"/>
</dbReference>
<organism evidence="1 2">
    <name type="scientific">Micromonospora craniellae</name>
    <dbReference type="NCBI Taxonomy" id="2294034"/>
    <lineage>
        <taxon>Bacteria</taxon>
        <taxon>Bacillati</taxon>
        <taxon>Actinomycetota</taxon>
        <taxon>Actinomycetes</taxon>
        <taxon>Micromonosporales</taxon>
        <taxon>Micromonosporaceae</taxon>
        <taxon>Micromonospora</taxon>
    </lineage>
</organism>
<dbReference type="InterPro" id="IPR036890">
    <property type="entry name" value="HATPase_C_sf"/>
</dbReference>
<name>A0A372FSQ5_9ACTN</name>
<gene>
    <name evidence="1" type="ORF">D0Q02_26040</name>
</gene>
<dbReference type="AlphaFoldDB" id="A0A372FSQ5"/>